<dbReference type="Proteomes" id="UP000287651">
    <property type="component" value="Unassembled WGS sequence"/>
</dbReference>
<organism evidence="1 2">
    <name type="scientific">Ensete ventricosum</name>
    <name type="common">Abyssinian banana</name>
    <name type="synonym">Musa ensete</name>
    <dbReference type="NCBI Taxonomy" id="4639"/>
    <lineage>
        <taxon>Eukaryota</taxon>
        <taxon>Viridiplantae</taxon>
        <taxon>Streptophyta</taxon>
        <taxon>Embryophyta</taxon>
        <taxon>Tracheophyta</taxon>
        <taxon>Spermatophyta</taxon>
        <taxon>Magnoliopsida</taxon>
        <taxon>Liliopsida</taxon>
        <taxon>Zingiberales</taxon>
        <taxon>Musaceae</taxon>
        <taxon>Ensete</taxon>
    </lineage>
</organism>
<gene>
    <name evidence="1" type="ORF">B296_00052983</name>
</gene>
<sequence>MRGRDGGIKTSVVTEPHLAVSFCRACPSPPSLIFIANPSWQHACFGGGSVLPSELCSVKPSKRRFIHSVRALLKLSMDQNPSVTAGTPLPASWATESLGGDAYSAYLLPLVITLGVDLTCLRSAVRPLAHPIPASGKLPVSGRPRRRASCPRV</sequence>
<proteinExistence type="predicted"/>
<name>A0A426X8T4_ENSVE</name>
<dbReference type="AlphaFoldDB" id="A0A426X8T4"/>
<reference evidence="1 2" key="1">
    <citation type="journal article" date="2014" name="Agronomy (Basel)">
        <title>A Draft Genome Sequence for Ensete ventricosum, the Drought-Tolerant Tree Against Hunger.</title>
        <authorList>
            <person name="Harrison J."/>
            <person name="Moore K.A."/>
            <person name="Paszkiewicz K."/>
            <person name="Jones T."/>
            <person name="Grant M."/>
            <person name="Ambacheew D."/>
            <person name="Muzemil S."/>
            <person name="Studholme D.J."/>
        </authorList>
    </citation>
    <scope>NUCLEOTIDE SEQUENCE [LARGE SCALE GENOMIC DNA]</scope>
</reference>
<comment type="caution">
    <text evidence="1">The sequence shown here is derived from an EMBL/GenBank/DDBJ whole genome shotgun (WGS) entry which is preliminary data.</text>
</comment>
<protein>
    <submittedName>
        <fullName evidence="1">Uncharacterized protein</fullName>
    </submittedName>
</protein>
<evidence type="ECO:0000313" key="2">
    <source>
        <dbReference type="Proteomes" id="UP000287651"/>
    </source>
</evidence>
<evidence type="ECO:0000313" key="1">
    <source>
        <dbReference type="EMBL" id="RRT35886.1"/>
    </source>
</evidence>
<accession>A0A426X8T4</accession>
<dbReference type="EMBL" id="AMZH03024359">
    <property type="protein sequence ID" value="RRT35886.1"/>
    <property type="molecule type" value="Genomic_DNA"/>
</dbReference>